<dbReference type="SUPFAM" id="SSF51045">
    <property type="entry name" value="WW domain"/>
    <property type="match status" value="1"/>
</dbReference>
<dbReference type="GO" id="GO:0003676">
    <property type="term" value="F:nucleic acid binding"/>
    <property type="evidence" value="ECO:0007669"/>
    <property type="project" value="InterPro"/>
</dbReference>
<protein>
    <recommendedName>
        <fullName evidence="1">WW domain-containing protein</fullName>
    </recommendedName>
</protein>
<dbReference type="Gene3D" id="2.20.70.10">
    <property type="match status" value="1"/>
</dbReference>
<gene>
    <name evidence="2" type="ORF">MERR_LOCUS39247</name>
</gene>
<organism evidence="2 3">
    <name type="scientific">Microthlaspi erraticum</name>
    <dbReference type="NCBI Taxonomy" id="1685480"/>
    <lineage>
        <taxon>Eukaryota</taxon>
        <taxon>Viridiplantae</taxon>
        <taxon>Streptophyta</taxon>
        <taxon>Embryophyta</taxon>
        <taxon>Tracheophyta</taxon>
        <taxon>Spermatophyta</taxon>
        <taxon>Magnoliopsida</taxon>
        <taxon>eudicotyledons</taxon>
        <taxon>Gunneridae</taxon>
        <taxon>Pentapetalae</taxon>
        <taxon>rosids</taxon>
        <taxon>malvids</taxon>
        <taxon>Brassicales</taxon>
        <taxon>Brassicaceae</taxon>
        <taxon>Coluteocarpeae</taxon>
        <taxon>Microthlaspi</taxon>
    </lineage>
</organism>
<dbReference type="Proteomes" id="UP000467841">
    <property type="component" value="Unassembled WGS sequence"/>
</dbReference>
<reference evidence="2" key="1">
    <citation type="submission" date="2020-01" db="EMBL/GenBank/DDBJ databases">
        <authorList>
            <person name="Mishra B."/>
        </authorList>
    </citation>
    <scope>NUCLEOTIDE SEQUENCE [LARGE SCALE GENOMIC DNA]</scope>
</reference>
<evidence type="ECO:0000313" key="3">
    <source>
        <dbReference type="Proteomes" id="UP000467841"/>
    </source>
</evidence>
<dbReference type="Pfam" id="PF00397">
    <property type="entry name" value="WW"/>
    <property type="match status" value="1"/>
</dbReference>
<proteinExistence type="predicted"/>
<dbReference type="OrthoDB" id="196131at2759"/>
<dbReference type="PROSITE" id="PS01159">
    <property type="entry name" value="WW_DOMAIN_1"/>
    <property type="match status" value="1"/>
</dbReference>
<dbReference type="CDD" id="cd00201">
    <property type="entry name" value="WW"/>
    <property type="match status" value="1"/>
</dbReference>
<accession>A0A6D2KJB0</accession>
<keyword evidence="3" id="KW-1185">Reference proteome</keyword>
<sequence>MYVEGYDTSLSGHDFVVSMEEHFGSCGEVLHVYIPGYSECTTLNRFALIYLRGEGAEEKALELSGTCMGGHKLVVEPYPFHAKHLDHELAPMRKEDNERRHMVSVDGYDTSPPLEHVKSLLHQELSRYGPVDRVYICRDAENKAFISRKALAHVRGIDTIEKLIQLCGCDRKGLENIKLTGVCPPEPDGAFSCGMSRFMRFDVPKRVPHEDPGLPKPPCLSKLLLKPCECRVDGGIGYCVCNTGTILTSSSSRYAPEDPSLPKPWRCLVDNSTGYGYFWNTETNVTQYQIPPSSAPPLLFQEEE</sequence>
<dbReference type="PROSITE" id="PS50020">
    <property type="entry name" value="WW_DOMAIN_2"/>
    <property type="match status" value="1"/>
</dbReference>
<name>A0A6D2KJB0_9BRAS</name>
<dbReference type="InterPro" id="IPR036020">
    <property type="entry name" value="WW_dom_sf"/>
</dbReference>
<evidence type="ECO:0000313" key="2">
    <source>
        <dbReference type="EMBL" id="CAA7052012.1"/>
    </source>
</evidence>
<dbReference type="SMART" id="SM00456">
    <property type="entry name" value="WW"/>
    <property type="match status" value="1"/>
</dbReference>
<evidence type="ECO:0000259" key="1">
    <source>
        <dbReference type="PROSITE" id="PS50020"/>
    </source>
</evidence>
<dbReference type="SUPFAM" id="SSF54928">
    <property type="entry name" value="RNA-binding domain, RBD"/>
    <property type="match status" value="1"/>
</dbReference>
<dbReference type="EMBL" id="CACVBM020001496">
    <property type="protein sequence ID" value="CAA7052012.1"/>
    <property type="molecule type" value="Genomic_DNA"/>
</dbReference>
<dbReference type="InterPro" id="IPR035979">
    <property type="entry name" value="RBD_domain_sf"/>
</dbReference>
<feature type="domain" description="WW" evidence="1">
    <location>
        <begin position="259"/>
        <end position="293"/>
    </location>
</feature>
<dbReference type="AlphaFoldDB" id="A0A6D2KJB0"/>
<comment type="caution">
    <text evidence="2">The sequence shown here is derived from an EMBL/GenBank/DDBJ whole genome shotgun (WGS) entry which is preliminary data.</text>
</comment>
<dbReference type="InterPro" id="IPR001202">
    <property type="entry name" value="WW_dom"/>
</dbReference>